<name>A0A067QE70_9AGAM</name>
<dbReference type="InParanoid" id="A0A067QE70"/>
<dbReference type="HOGENOM" id="CLU_071098_0_0_1"/>
<dbReference type="STRING" id="933084.A0A067QE70"/>
<dbReference type="Gene3D" id="2.40.128.680">
    <property type="match status" value="1"/>
</dbReference>
<evidence type="ECO:0000313" key="2">
    <source>
        <dbReference type="EMBL" id="KDQ61812.1"/>
    </source>
</evidence>
<gene>
    <name evidence="2" type="ORF">JAAARDRAFT_76740</name>
</gene>
<reference evidence="3" key="1">
    <citation type="journal article" date="2014" name="Proc. Natl. Acad. Sci. U.S.A.">
        <title>Extensive sampling of basidiomycete genomes demonstrates inadequacy of the white-rot/brown-rot paradigm for wood decay fungi.</title>
        <authorList>
            <person name="Riley R."/>
            <person name="Salamov A.A."/>
            <person name="Brown D.W."/>
            <person name="Nagy L.G."/>
            <person name="Floudas D."/>
            <person name="Held B.W."/>
            <person name="Levasseur A."/>
            <person name="Lombard V."/>
            <person name="Morin E."/>
            <person name="Otillar R."/>
            <person name="Lindquist E.A."/>
            <person name="Sun H."/>
            <person name="LaButti K.M."/>
            <person name="Schmutz J."/>
            <person name="Jabbour D."/>
            <person name="Luo H."/>
            <person name="Baker S.E."/>
            <person name="Pisabarro A.G."/>
            <person name="Walton J.D."/>
            <person name="Blanchette R.A."/>
            <person name="Henrissat B."/>
            <person name="Martin F."/>
            <person name="Cullen D."/>
            <person name="Hibbett D.S."/>
            <person name="Grigoriev I.V."/>
        </authorList>
    </citation>
    <scope>NUCLEOTIDE SEQUENCE [LARGE SCALE GENOMIC DNA]</scope>
    <source>
        <strain evidence="3">MUCL 33604</strain>
    </source>
</reference>
<feature type="region of interest" description="Disordered" evidence="1">
    <location>
        <begin position="49"/>
        <end position="130"/>
    </location>
</feature>
<dbReference type="InterPro" id="IPR013924">
    <property type="entry name" value="RNase_H2_suC"/>
</dbReference>
<dbReference type="GO" id="GO:0006401">
    <property type="term" value="P:RNA catabolic process"/>
    <property type="evidence" value="ECO:0007669"/>
    <property type="project" value="InterPro"/>
</dbReference>
<dbReference type="GO" id="GO:0032299">
    <property type="term" value="C:ribonuclease H2 complex"/>
    <property type="evidence" value="ECO:0007669"/>
    <property type="project" value="InterPro"/>
</dbReference>
<sequence>MVSPPVLQISFPTDGSKLPECSPHLMPFHIGHTGPAPISTYFRVKAVPAPGGFPPPSENQNGSAADLAGDGTTGEGSSAKEGDKVDQDVEMKELEETNPQAVPPPADPQVSTVLSPSPSAPQPPPSNSARFTAAFRGRTVHGLTIDLPEGYGGIVLQSPDTKVDKDDKRKDANGSEKPRRSARRMEVDEEDGLDDIHEDSASVPVRTLELTGTFSSFVLWHPDIPVDDGKDEYVRALTEWTSLAAEVRDPHPRRSVVTLTYHPKDTSNRRLATFTEDPLFASWDT</sequence>
<dbReference type="Pfam" id="PF08615">
    <property type="entry name" value="RNase_H2_suC"/>
    <property type="match status" value="1"/>
</dbReference>
<dbReference type="CDD" id="cd09271">
    <property type="entry name" value="RNase_H2-C"/>
    <property type="match status" value="1"/>
</dbReference>
<dbReference type="Proteomes" id="UP000027265">
    <property type="component" value="Unassembled WGS sequence"/>
</dbReference>
<accession>A0A067QE70</accession>
<dbReference type="AlphaFoldDB" id="A0A067QE70"/>
<organism evidence="2 3">
    <name type="scientific">Jaapia argillacea MUCL 33604</name>
    <dbReference type="NCBI Taxonomy" id="933084"/>
    <lineage>
        <taxon>Eukaryota</taxon>
        <taxon>Fungi</taxon>
        <taxon>Dikarya</taxon>
        <taxon>Basidiomycota</taxon>
        <taxon>Agaricomycotina</taxon>
        <taxon>Agaricomycetes</taxon>
        <taxon>Agaricomycetidae</taxon>
        <taxon>Jaapiales</taxon>
        <taxon>Jaapiaceae</taxon>
        <taxon>Jaapia</taxon>
    </lineage>
</organism>
<feature type="region of interest" description="Disordered" evidence="1">
    <location>
        <begin position="149"/>
        <end position="192"/>
    </location>
</feature>
<dbReference type="EMBL" id="KL197712">
    <property type="protein sequence ID" value="KDQ61812.1"/>
    <property type="molecule type" value="Genomic_DNA"/>
</dbReference>
<dbReference type="PANTHER" id="PTHR47204:SF1">
    <property type="entry name" value="RIBONUCLEASE H2 SUBUNIT C"/>
    <property type="match status" value="1"/>
</dbReference>
<feature type="compositionally biased region" description="Basic and acidic residues" evidence="1">
    <location>
        <begin position="161"/>
        <end position="186"/>
    </location>
</feature>
<dbReference type="PANTHER" id="PTHR47204">
    <property type="entry name" value="OS02G0168900 PROTEIN"/>
    <property type="match status" value="1"/>
</dbReference>
<evidence type="ECO:0000313" key="3">
    <source>
        <dbReference type="Proteomes" id="UP000027265"/>
    </source>
</evidence>
<evidence type="ECO:0000256" key="1">
    <source>
        <dbReference type="SAM" id="MobiDB-lite"/>
    </source>
</evidence>
<protein>
    <submittedName>
        <fullName evidence="2">Uncharacterized protein</fullName>
    </submittedName>
</protein>
<keyword evidence="3" id="KW-1185">Reference proteome</keyword>
<dbReference type="OrthoDB" id="6222486at2759"/>
<feature type="compositionally biased region" description="Basic and acidic residues" evidence="1">
    <location>
        <begin position="78"/>
        <end position="95"/>
    </location>
</feature>
<proteinExistence type="predicted"/>